<proteinExistence type="predicted"/>
<dbReference type="EMBL" id="CP106831">
    <property type="protein sequence ID" value="WIH96652.1"/>
    <property type="molecule type" value="Genomic_DNA"/>
</dbReference>
<sequence length="135" mass="15929">MKKILLFVLFVTIFWKGCDLFDDFTNRKAVIKEIQKDFSGIIMEKYSPRDTPPIFLKIKNQNTILDISFSRGVMNISSIGDSIYKLPNDNYVYIVKPNGKVYKECFQRIRKETRDNKQFPLEWKNKWLDTASCGE</sequence>
<evidence type="ECO:0008006" key="3">
    <source>
        <dbReference type="Google" id="ProtNLM"/>
    </source>
</evidence>
<gene>
    <name evidence="1" type="ORF">OBA43_10320</name>
</gene>
<name>A0ABY8V656_9FLAO</name>
<evidence type="ECO:0000313" key="2">
    <source>
        <dbReference type="Proteomes" id="UP001223501"/>
    </source>
</evidence>
<keyword evidence="2" id="KW-1185">Reference proteome</keyword>
<protein>
    <recommendedName>
        <fullName evidence="3">Lipoprotein</fullName>
    </recommendedName>
</protein>
<dbReference type="Proteomes" id="UP001223501">
    <property type="component" value="Chromosome"/>
</dbReference>
<dbReference type="RefSeq" id="WP_284583157.1">
    <property type="nucleotide sequence ID" value="NZ_CP106831.1"/>
</dbReference>
<evidence type="ECO:0000313" key="1">
    <source>
        <dbReference type="EMBL" id="WIH96652.1"/>
    </source>
</evidence>
<accession>A0ABY8V656</accession>
<organism evidence="1 2">
    <name type="scientific">Empedobacter falsenii</name>
    <dbReference type="NCBI Taxonomy" id="343874"/>
    <lineage>
        <taxon>Bacteria</taxon>
        <taxon>Pseudomonadati</taxon>
        <taxon>Bacteroidota</taxon>
        <taxon>Flavobacteriia</taxon>
        <taxon>Flavobacteriales</taxon>
        <taxon>Weeksellaceae</taxon>
        <taxon>Empedobacter</taxon>
    </lineage>
</organism>
<reference evidence="1 2" key="1">
    <citation type="submission" date="2022-09" db="EMBL/GenBank/DDBJ databases">
        <title>Whole genome sequencing analysis of tet(X)-positive Empedobacter falsenii YWS9-3.</title>
        <authorList>
            <person name="Chen C."/>
            <person name="Lv Y.-L."/>
        </authorList>
    </citation>
    <scope>NUCLEOTIDE SEQUENCE [LARGE SCALE GENOMIC DNA]</scope>
    <source>
        <strain evidence="1 2">YWS9-3_T</strain>
    </source>
</reference>